<dbReference type="AlphaFoldDB" id="A0A3Q2QXP7"/>
<sequence>MSDRGSEDFDDEHSKLGEYEGERNEAGERHGVGKATLPNGDIYEGAYQNGKRHGHVGKTLPSGEPLVQLLKIRIIIMPDGAGSWVEDLREGHGVYTYPNGDTYDGEWQHHLRHGQGTYQYKDTGAKYKGTWVDGNMELAGEYIYSNHRYQGNFVNNRPLGPGKYVFDIGCEQHGEYHKQEEVNQHSCLLMDTNVLIVSWHCNRVNLKKLSYPTTTPISMHLSINKSTC</sequence>
<dbReference type="Gene3D" id="2.20.110.10">
    <property type="entry name" value="Histone H3 K4-specific methyltransferase SET7/9 N-terminal domain"/>
    <property type="match status" value="2"/>
</dbReference>
<dbReference type="PANTHER" id="PTHR43215:SF14">
    <property type="entry name" value="RADIAL SPOKE HEAD 1 HOMOLOG"/>
    <property type="match status" value="1"/>
</dbReference>
<reference evidence="3" key="1">
    <citation type="submission" date="2025-08" db="UniProtKB">
        <authorList>
            <consortium name="Ensembl"/>
        </authorList>
    </citation>
    <scope>IDENTIFICATION</scope>
</reference>
<feature type="region of interest" description="Disordered" evidence="2">
    <location>
        <begin position="1"/>
        <end position="35"/>
    </location>
</feature>
<dbReference type="GO" id="GO:0007286">
    <property type="term" value="P:spermatid development"/>
    <property type="evidence" value="ECO:0007669"/>
    <property type="project" value="TreeGrafter"/>
</dbReference>
<keyword evidence="1" id="KW-0677">Repeat</keyword>
<accession>A0A3Q2QXP7</accession>
<evidence type="ECO:0000313" key="4">
    <source>
        <dbReference type="Proteomes" id="UP000265000"/>
    </source>
</evidence>
<feature type="compositionally biased region" description="Basic and acidic residues" evidence="2">
    <location>
        <begin position="1"/>
        <end position="31"/>
    </location>
</feature>
<keyword evidence="4" id="KW-1185">Reference proteome</keyword>
<dbReference type="Pfam" id="PF02493">
    <property type="entry name" value="MORN"/>
    <property type="match status" value="6"/>
</dbReference>
<dbReference type="PANTHER" id="PTHR43215">
    <property type="entry name" value="RADIAL SPOKE HEAD 1 HOMOLOG"/>
    <property type="match status" value="1"/>
</dbReference>
<evidence type="ECO:0008006" key="5">
    <source>
        <dbReference type="Google" id="ProtNLM"/>
    </source>
</evidence>
<evidence type="ECO:0000256" key="2">
    <source>
        <dbReference type="SAM" id="MobiDB-lite"/>
    </source>
</evidence>
<proteinExistence type="predicted"/>
<evidence type="ECO:0000313" key="3">
    <source>
        <dbReference type="Ensembl" id="ENSFHEP00000032699.1"/>
    </source>
</evidence>
<reference evidence="3" key="2">
    <citation type="submission" date="2025-09" db="UniProtKB">
        <authorList>
            <consortium name="Ensembl"/>
        </authorList>
    </citation>
    <scope>IDENTIFICATION</scope>
</reference>
<dbReference type="GO" id="GO:0031514">
    <property type="term" value="C:motile cilium"/>
    <property type="evidence" value="ECO:0007669"/>
    <property type="project" value="TreeGrafter"/>
</dbReference>
<organism evidence="3 4">
    <name type="scientific">Fundulus heteroclitus</name>
    <name type="common">Killifish</name>
    <name type="synonym">Mummichog</name>
    <dbReference type="NCBI Taxonomy" id="8078"/>
    <lineage>
        <taxon>Eukaryota</taxon>
        <taxon>Metazoa</taxon>
        <taxon>Chordata</taxon>
        <taxon>Craniata</taxon>
        <taxon>Vertebrata</taxon>
        <taxon>Euteleostomi</taxon>
        <taxon>Actinopterygii</taxon>
        <taxon>Neopterygii</taxon>
        <taxon>Teleostei</taxon>
        <taxon>Neoteleostei</taxon>
        <taxon>Acanthomorphata</taxon>
        <taxon>Ovalentaria</taxon>
        <taxon>Atherinomorphae</taxon>
        <taxon>Cyprinodontiformes</taxon>
        <taxon>Fundulidae</taxon>
        <taxon>Fundulus</taxon>
    </lineage>
</organism>
<name>A0A3Q2QXP7_FUNHE</name>
<dbReference type="Ensembl" id="ENSFHET00000026412.1">
    <property type="protein sequence ID" value="ENSFHEP00000032699.1"/>
    <property type="gene ID" value="ENSFHEG00000019342.1"/>
</dbReference>
<dbReference type="STRING" id="8078.ENSFHEP00000032699"/>
<dbReference type="SMART" id="SM00698">
    <property type="entry name" value="MORN"/>
    <property type="match status" value="6"/>
</dbReference>
<dbReference type="GO" id="GO:0005634">
    <property type="term" value="C:nucleus"/>
    <property type="evidence" value="ECO:0007669"/>
    <property type="project" value="TreeGrafter"/>
</dbReference>
<dbReference type="GO" id="GO:0035082">
    <property type="term" value="P:axoneme assembly"/>
    <property type="evidence" value="ECO:0007669"/>
    <property type="project" value="TreeGrafter"/>
</dbReference>
<protein>
    <recommendedName>
        <fullName evidence="5">Radial spoke head component 1</fullName>
    </recommendedName>
</protein>
<dbReference type="InterPro" id="IPR003409">
    <property type="entry name" value="MORN"/>
</dbReference>
<evidence type="ECO:0000256" key="1">
    <source>
        <dbReference type="ARBA" id="ARBA00022737"/>
    </source>
</evidence>
<dbReference type="SUPFAM" id="SSF82185">
    <property type="entry name" value="Histone H3 K4-specific methyltransferase SET7/9 N-terminal domain"/>
    <property type="match status" value="2"/>
</dbReference>
<dbReference type="GeneTree" id="ENSGT00940000157240"/>
<dbReference type="Proteomes" id="UP000265000">
    <property type="component" value="Unplaced"/>
</dbReference>